<organism evidence="2 3">
    <name type="scientific">Shimazuella alba</name>
    <dbReference type="NCBI Taxonomy" id="2690964"/>
    <lineage>
        <taxon>Bacteria</taxon>
        <taxon>Bacillati</taxon>
        <taxon>Bacillota</taxon>
        <taxon>Bacilli</taxon>
        <taxon>Bacillales</taxon>
        <taxon>Thermoactinomycetaceae</taxon>
        <taxon>Shimazuella</taxon>
    </lineage>
</organism>
<proteinExistence type="predicted"/>
<keyword evidence="2" id="KW-0238">DNA-binding</keyword>
<reference evidence="2 3" key="1">
    <citation type="submission" date="2019-12" db="EMBL/GenBank/DDBJ databases">
        <title>Whole-genome analyses of novel actinobacteria.</title>
        <authorList>
            <person name="Sahin N."/>
            <person name="Saygin H."/>
        </authorList>
    </citation>
    <scope>NUCLEOTIDE SEQUENCE [LARGE SCALE GENOMIC DNA]</scope>
    <source>
        <strain evidence="2 3">KC615</strain>
    </source>
</reference>
<comment type="caution">
    <text evidence="2">The sequence shown here is derived from an EMBL/GenBank/DDBJ whole genome shotgun (WGS) entry which is preliminary data.</text>
</comment>
<dbReference type="Proteomes" id="UP000430692">
    <property type="component" value="Unassembled WGS sequence"/>
</dbReference>
<dbReference type="InterPro" id="IPR013432">
    <property type="entry name" value="Doc_partner"/>
</dbReference>
<dbReference type="SMART" id="SM00966">
    <property type="entry name" value="SpoVT_AbrB"/>
    <property type="match status" value="1"/>
</dbReference>
<dbReference type="GO" id="GO:0003677">
    <property type="term" value="F:DNA binding"/>
    <property type="evidence" value="ECO:0007669"/>
    <property type="project" value="UniProtKB-KW"/>
</dbReference>
<dbReference type="AlphaFoldDB" id="A0A6I4VR76"/>
<gene>
    <name evidence="2" type="ORF">GSM42_07645</name>
</gene>
<sequence length="83" mass="9702">MDNTARKHYRKIGRIGNSYGFTLPKEALEELNVKQGDVVELSIKDGKLTVQRQETQEIDSQFLQIAERAFKRYDKAFKALRDR</sequence>
<dbReference type="NCBIfam" id="TIGR02609">
    <property type="entry name" value="doc_partner"/>
    <property type="match status" value="1"/>
</dbReference>
<accession>A0A6I4VR76</accession>
<keyword evidence="3" id="KW-1185">Reference proteome</keyword>
<evidence type="ECO:0000313" key="3">
    <source>
        <dbReference type="Proteomes" id="UP000430692"/>
    </source>
</evidence>
<dbReference type="SUPFAM" id="SSF89447">
    <property type="entry name" value="AbrB/MazE/MraZ-like"/>
    <property type="match status" value="1"/>
</dbReference>
<dbReference type="EMBL" id="WUUL01000004">
    <property type="protein sequence ID" value="MXQ53603.1"/>
    <property type="molecule type" value="Genomic_DNA"/>
</dbReference>
<dbReference type="Gene3D" id="2.10.260.10">
    <property type="match status" value="1"/>
</dbReference>
<dbReference type="InterPro" id="IPR007159">
    <property type="entry name" value="SpoVT-AbrB_dom"/>
</dbReference>
<dbReference type="InterPro" id="IPR037914">
    <property type="entry name" value="SpoVT-AbrB_sf"/>
</dbReference>
<dbReference type="Pfam" id="PF04014">
    <property type="entry name" value="MazE_antitoxin"/>
    <property type="match status" value="1"/>
</dbReference>
<protein>
    <submittedName>
        <fullName evidence="2">AbrB/MazE/SpoVT family DNA-binding domain-containing protein</fullName>
    </submittedName>
</protein>
<evidence type="ECO:0000313" key="2">
    <source>
        <dbReference type="EMBL" id="MXQ53603.1"/>
    </source>
</evidence>
<name>A0A6I4VR76_9BACL</name>
<evidence type="ECO:0000259" key="1">
    <source>
        <dbReference type="SMART" id="SM00966"/>
    </source>
</evidence>
<feature type="domain" description="SpoVT-AbrB" evidence="1">
    <location>
        <begin position="13"/>
        <end position="56"/>
    </location>
</feature>
<dbReference type="RefSeq" id="WP_160800961.1">
    <property type="nucleotide sequence ID" value="NZ_WUUL01000004.1"/>
</dbReference>